<dbReference type="InterPro" id="IPR036388">
    <property type="entry name" value="WH-like_DNA-bd_sf"/>
</dbReference>
<gene>
    <name evidence="1" type="ORF">GCM10022200_25560</name>
</gene>
<dbReference type="Gene3D" id="1.10.10.10">
    <property type="entry name" value="Winged helix-like DNA-binding domain superfamily/Winged helix DNA-binding domain"/>
    <property type="match status" value="1"/>
</dbReference>
<evidence type="ECO:0000313" key="1">
    <source>
        <dbReference type="EMBL" id="GAA3640757.1"/>
    </source>
</evidence>
<name>A0ABP7AUF9_9MICO</name>
<dbReference type="InterPro" id="IPR011991">
    <property type="entry name" value="ArsR-like_HTH"/>
</dbReference>
<comment type="caution">
    <text evidence="1">The sequence shown here is derived from an EMBL/GenBank/DDBJ whole genome shotgun (WGS) entry which is preliminary data.</text>
</comment>
<dbReference type="Proteomes" id="UP001501697">
    <property type="component" value="Unassembled WGS sequence"/>
</dbReference>
<dbReference type="EMBL" id="BAAAYU010000005">
    <property type="protein sequence ID" value="GAA3640757.1"/>
    <property type="molecule type" value="Genomic_DNA"/>
</dbReference>
<dbReference type="Pfam" id="PF13412">
    <property type="entry name" value="HTH_24"/>
    <property type="match status" value="1"/>
</dbReference>
<dbReference type="InterPro" id="IPR036390">
    <property type="entry name" value="WH_DNA-bd_sf"/>
</dbReference>
<proteinExistence type="predicted"/>
<reference evidence="2" key="1">
    <citation type="journal article" date="2019" name="Int. J. Syst. Evol. Microbiol.">
        <title>The Global Catalogue of Microorganisms (GCM) 10K type strain sequencing project: providing services to taxonomists for standard genome sequencing and annotation.</title>
        <authorList>
            <consortium name="The Broad Institute Genomics Platform"/>
            <consortium name="The Broad Institute Genome Sequencing Center for Infectious Disease"/>
            <person name="Wu L."/>
            <person name="Ma J."/>
        </authorList>
    </citation>
    <scope>NUCLEOTIDE SEQUENCE [LARGE SCALE GENOMIC DNA]</scope>
    <source>
        <strain evidence="2">JCM 16544</strain>
    </source>
</reference>
<dbReference type="CDD" id="cd00090">
    <property type="entry name" value="HTH_ARSR"/>
    <property type="match status" value="1"/>
</dbReference>
<evidence type="ECO:0008006" key="3">
    <source>
        <dbReference type="Google" id="ProtNLM"/>
    </source>
</evidence>
<organism evidence="1 2">
    <name type="scientific">Microbacterium awajiense</name>
    <dbReference type="NCBI Taxonomy" id="415214"/>
    <lineage>
        <taxon>Bacteria</taxon>
        <taxon>Bacillati</taxon>
        <taxon>Actinomycetota</taxon>
        <taxon>Actinomycetes</taxon>
        <taxon>Micrococcales</taxon>
        <taxon>Microbacteriaceae</taxon>
        <taxon>Microbacterium</taxon>
    </lineage>
</organism>
<sequence>MDGAGAVGQTGLVPRYARPANSDYAEDPINALGNVMQATIIGLLRKNPGLTRSEIADAIELPKMTIANGLEKLLDAGLILADPPRDVAIRGQRVRYTVDDAQVTEMVMRLEQVLGEF</sequence>
<accession>A0ABP7AUF9</accession>
<dbReference type="SUPFAM" id="SSF46785">
    <property type="entry name" value="Winged helix' DNA-binding domain"/>
    <property type="match status" value="1"/>
</dbReference>
<evidence type="ECO:0000313" key="2">
    <source>
        <dbReference type="Proteomes" id="UP001501697"/>
    </source>
</evidence>
<protein>
    <recommendedName>
        <fullName evidence="3">HTH marR-type domain-containing protein</fullName>
    </recommendedName>
</protein>
<keyword evidence="2" id="KW-1185">Reference proteome</keyword>